<evidence type="ECO:0000313" key="2">
    <source>
        <dbReference type="Proteomes" id="UP000507222"/>
    </source>
</evidence>
<sequence>MIPPNLPSGIGAPPFDVSQLRRHHRSWETPVTNRCIAGAEALSRDNSFFPLSRQAALAPSHANNGFHAYNRSVSLSLRCLMF</sequence>
<dbReference type="Proteomes" id="UP000507222">
    <property type="component" value="Unassembled WGS sequence"/>
</dbReference>
<name>A0A6J5V2A8_PRUAR</name>
<accession>A0A6J5V2A8</accession>
<dbReference type="EMBL" id="CAEKDK010000006">
    <property type="protein sequence ID" value="CAB4283099.1"/>
    <property type="molecule type" value="Genomic_DNA"/>
</dbReference>
<gene>
    <name evidence="1" type="ORF">CURHAP_LOCUS37078</name>
</gene>
<dbReference type="AlphaFoldDB" id="A0A6J5V2A8"/>
<proteinExistence type="predicted"/>
<reference evidence="1 2" key="1">
    <citation type="submission" date="2020-05" db="EMBL/GenBank/DDBJ databases">
        <authorList>
            <person name="Campoy J."/>
            <person name="Schneeberger K."/>
            <person name="Spophaly S."/>
        </authorList>
    </citation>
    <scope>NUCLEOTIDE SEQUENCE [LARGE SCALE GENOMIC DNA]</scope>
    <source>
        <strain evidence="1">PruArmRojPasFocal</strain>
    </source>
</reference>
<organism evidence="1 2">
    <name type="scientific">Prunus armeniaca</name>
    <name type="common">Apricot</name>
    <name type="synonym">Armeniaca vulgaris</name>
    <dbReference type="NCBI Taxonomy" id="36596"/>
    <lineage>
        <taxon>Eukaryota</taxon>
        <taxon>Viridiplantae</taxon>
        <taxon>Streptophyta</taxon>
        <taxon>Embryophyta</taxon>
        <taxon>Tracheophyta</taxon>
        <taxon>Spermatophyta</taxon>
        <taxon>Magnoliopsida</taxon>
        <taxon>eudicotyledons</taxon>
        <taxon>Gunneridae</taxon>
        <taxon>Pentapetalae</taxon>
        <taxon>rosids</taxon>
        <taxon>fabids</taxon>
        <taxon>Rosales</taxon>
        <taxon>Rosaceae</taxon>
        <taxon>Amygdaloideae</taxon>
        <taxon>Amygdaleae</taxon>
        <taxon>Prunus</taxon>
    </lineage>
</organism>
<protein>
    <submittedName>
        <fullName evidence="1">Uncharacterized protein</fullName>
    </submittedName>
</protein>
<evidence type="ECO:0000313" key="1">
    <source>
        <dbReference type="EMBL" id="CAB4283099.1"/>
    </source>
</evidence>